<comment type="caution">
    <text evidence="8">The sequence shown here is derived from an EMBL/GenBank/DDBJ whole genome shotgun (WGS) entry which is preliminary data.</text>
</comment>
<evidence type="ECO:0000256" key="2">
    <source>
        <dbReference type="ARBA" id="ARBA00022448"/>
    </source>
</evidence>
<dbReference type="OrthoDB" id="418495at2759"/>
<dbReference type="InterPro" id="IPR036249">
    <property type="entry name" value="Thioredoxin-like_sf"/>
</dbReference>
<evidence type="ECO:0000313" key="9">
    <source>
        <dbReference type="Proteomes" id="UP000283530"/>
    </source>
</evidence>
<dbReference type="GO" id="GO:0005737">
    <property type="term" value="C:cytoplasm"/>
    <property type="evidence" value="ECO:0007669"/>
    <property type="project" value="TreeGrafter"/>
</dbReference>
<proteinExistence type="inferred from homology"/>
<dbReference type="Proteomes" id="UP000283530">
    <property type="component" value="Unassembled WGS sequence"/>
</dbReference>
<dbReference type="FunFam" id="3.40.30.10:FF:000026">
    <property type="entry name" value="Glutaredoxin 2"/>
    <property type="match status" value="1"/>
</dbReference>
<dbReference type="InterPro" id="IPR014025">
    <property type="entry name" value="Glutaredoxin_subgr"/>
</dbReference>
<dbReference type="NCBIfam" id="TIGR02180">
    <property type="entry name" value="GRX_euk"/>
    <property type="match status" value="1"/>
</dbReference>
<evidence type="ECO:0000256" key="6">
    <source>
        <dbReference type="SAM" id="MobiDB-lite"/>
    </source>
</evidence>
<comment type="similarity">
    <text evidence="1">Belongs to the glutaredoxin family. CPYC subfamily.</text>
</comment>
<feature type="region of interest" description="Disordered" evidence="6">
    <location>
        <begin position="48"/>
        <end position="88"/>
    </location>
</feature>
<evidence type="ECO:0000256" key="1">
    <source>
        <dbReference type="ARBA" id="ARBA00007190"/>
    </source>
</evidence>
<keyword evidence="9" id="KW-1185">Reference proteome</keyword>
<keyword evidence="5" id="KW-0676">Redox-active center</keyword>
<dbReference type="GO" id="GO:0015038">
    <property type="term" value="F:glutathione disulfide oxidoreductase activity"/>
    <property type="evidence" value="ECO:0007669"/>
    <property type="project" value="TreeGrafter"/>
</dbReference>
<keyword evidence="4" id="KW-1015">Disulfide bond</keyword>
<dbReference type="CDD" id="cd03419">
    <property type="entry name" value="GRX_GRXh_1_2_like"/>
    <property type="match status" value="1"/>
</dbReference>
<feature type="compositionally biased region" description="Polar residues" evidence="6">
    <location>
        <begin position="48"/>
        <end position="57"/>
    </location>
</feature>
<gene>
    <name evidence="8" type="ORF">CKAN_00364200</name>
</gene>
<dbReference type="PANTHER" id="PTHR45694">
    <property type="entry name" value="GLUTAREDOXIN 2"/>
    <property type="match status" value="1"/>
</dbReference>
<reference evidence="8 9" key="1">
    <citation type="journal article" date="2019" name="Nat. Plants">
        <title>Stout camphor tree genome fills gaps in understanding of flowering plant genome evolution.</title>
        <authorList>
            <person name="Chaw S.M."/>
            <person name="Liu Y.C."/>
            <person name="Wu Y.W."/>
            <person name="Wang H.Y."/>
            <person name="Lin C.I."/>
            <person name="Wu C.S."/>
            <person name="Ke H.M."/>
            <person name="Chang L.Y."/>
            <person name="Hsu C.Y."/>
            <person name="Yang H.T."/>
            <person name="Sudianto E."/>
            <person name="Hsu M.H."/>
            <person name="Wu K.P."/>
            <person name="Wang L.N."/>
            <person name="Leebens-Mack J.H."/>
            <person name="Tsai I.J."/>
        </authorList>
    </citation>
    <scope>NUCLEOTIDE SEQUENCE [LARGE SCALE GENOMIC DNA]</scope>
    <source>
        <strain evidence="9">cv. Chaw 1501</strain>
        <tissue evidence="8">Young leaves</tissue>
    </source>
</reference>
<evidence type="ECO:0000313" key="8">
    <source>
        <dbReference type="EMBL" id="RWR75266.1"/>
    </source>
</evidence>
<dbReference type="Pfam" id="PF00462">
    <property type="entry name" value="Glutaredoxin"/>
    <property type="match status" value="1"/>
</dbReference>
<dbReference type="PROSITE" id="PS51354">
    <property type="entry name" value="GLUTAREDOXIN_2"/>
    <property type="match status" value="1"/>
</dbReference>
<dbReference type="EMBL" id="QPKB01000002">
    <property type="protein sequence ID" value="RWR75266.1"/>
    <property type="molecule type" value="Genomic_DNA"/>
</dbReference>
<evidence type="ECO:0000256" key="3">
    <source>
        <dbReference type="ARBA" id="ARBA00022982"/>
    </source>
</evidence>
<evidence type="ECO:0000256" key="4">
    <source>
        <dbReference type="ARBA" id="ARBA00023157"/>
    </source>
</evidence>
<feature type="region of interest" description="Disordered" evidence="6">
    <location>
        <begin position="116"/>
        <end position="137"/>
    </location>
</feature>
<dbReference type="PANTHER" id="PTHR45694:SF5">
    <property type="entry name" value="GLUTAREDOXIN 2"/>
    <property type="match status" value="1"/>
</dbReference>
<name>A0A443N9V1_9MAGN</name>
<evidence type="ECO:0000259" key="7">
    <source>
        <dbReference type="Pfam" id="PF00462"/>
    </source>
</evidence>
<dbReference type="Gene3D" id="3.40.30.10">
    <property type="entry name" value="Glutaredoxin"/>
    <property type="match status" value="1"/>
</dbReference>
<dbReference type="SUPFAM" id="SSF52833">
    <property type="entry name" value="Thioredoxin-like"/>
    <property type="match status" value="1"/>
</dbReference>
<keyword evidence="2" id="KW-0813">Transport</keyword>
<dbReference type="InterPro" id="IPR011899">
    <property type="entry name" value="Glutaredoxin_euk/vir"/>
</dbReference>
<sequence length="281" mass="30339">MIPNPSHLKILRNTKTPSVRYATSENRNRSDLVAKKKKKPLLIGSKMQSIAKPSSLSKHPFLHPNGSRSRSGPGSGSLPKFPHSKSSINLSSRTRKLSLLPQTVISASAARNGFGSPIYPSGSGEKKRPTSALSPSREVEMWGGRDRLPLANLNGVMTAVLLAVSVCCSFSSSGSGTSPEEAFVRKAVSSHDIVIFSKSYCPYCKRAKNVFEELKKTPYVVELDLRDDGGDIQDALGDIVGRRTVPQVFIKGKHIGGSDDTVQAHQRGMLAKLLGESSKDL</sequence>
<dbReference type="InterPro" id="IPR011767">
    <property type="entry name" value="GLR_AS"/>
</dbReference>
<organism evidence="8 9">
    <name type="scientific">Cinnamomum micranthum f. kanehirae</name>
    <dbReference type="NCBI Taxonomy" id="337451"/>
    <lineage>
        <taxon>Eukaryota</taxon>
        <taxon>Viridiplantae</taxon>
        <taxon>Streptophyta</taxon>
        <taxon>Embryophyta</taxon>
        <taxon>Tracheophyta</taxon>
        <taxon>Spermatophyta</taxon>
        <taxon>Magnoliopsida</taxon>
        <taxon>Magnoliidae</taxon>
        <taxon>Laurales</taxon>
        <taxon>Lauraceae</taxon>
        <taxon>Cinnamomum</taxon>
    </lineage>
</organism>
<keyword evidence="3" id="KW-0249">Electron transport</keyword>
<accession>A0A443N9V1</accession>
<dbReference type="InterPro" id="IPR002109">
    <property type="entry name" value="Glutaredoxin"/>
</dbReference>
<feature type="domain" description="Glutaredoxin" evidence="7">
    <location>
        <begin position="193"/>
        <end position="255"/>
    </location>
</feature>
<evidence type="ECO:0000256" key="5">
    <source>
        <dbReference type="ARBA" id="ARBA00023284"/>
    </source>
</evidence>
<dbReference type="AlphaFoldDB" id="A0A443N9V1"/>
<dbReference type="PRINTS" id="PR00160">
    <property type="entry name" value="GLUTAREDOXIN"/>
</dbReference>
<dbReference type="GO" id="GO:0034599">
    <property type="term" value="P:cellular response to oxidative stress"/>
    <property type="evidence" value="ECO:0007669"/>
    <property type="project" value="TreeGrafter"/>
</dbReference>
<protein>
    <submittedName>
        <fullName evidence="8">Glutaredoxin-C8</fullName>
    </submittedName>
</protein>
<dbReference type="STRING" id="337451.A0A443N9V1"/>
<dbReference type="PROSITE" id="PS00195">
    <property type="entry name" value="GLUTAREDOXIN_1"/>
    <property type="match status" value="1"/>
</dbReference>